<gene>
    <name evidence="1" type="ORF">L6452_37415</name>
</gene>
<comment type="caution">
    <text evidence="1">The sequence shown here is derived from an EMBL/GenBank/DDBJ whole genome shotgun (WGS) entry which is preliminary data.</text>
</comment>
<dbReference type="EMBL" id="CM042060">
    <property type="protein sequence ID" value="KAI3678134.1"/>
    <property type="molecule type" value="Genomic_DNA"/>
</dbReference>
<keyword evidence="2" id="KW-1185">Reference proteome</keyword>
<proteinExistence type="predicted"/>
<name>A0ACB8Y726_ARCLA</name>
<organism evidence="1 2">
    <name type="scientific">Arctium lappa</name>
    <name type="common">Greater burdock</name>
    <name type="synonym">Lappa major</name>
    <dbReference type="NCBI Taxonomy" id="4217"/>
    <lineage>
        <taxon>Eukaryota</taxon>
        <taxon>Viridiplantae</taxon>
        <taxon>Streptophyta</taxon>
        <taxon>Embryophyta</taxon>
        <taxon>Tracheophyta</taxon>
        <taxon>Spermatophyta</taxon>
        <taxon>Magnoliopsida</taxon>
        <taxon>eudicotyledons</taxon>
        <taxon>Gunneridae</taxon>
        <taxon>Pentapetalae</taxon>
        <taxon>asterids</taxon>
        <taxon>campanulids</taxon>
        <taxon>Asterales</taxon>
        <taxon>Asteraceae</taxon>
        <taxon>Carduoideae</taxon>
        <taxon>Cardueae</taxon>
        <taxon>Arctiinae</taxon>
        <taxon>Arctium</taxon>
    </lineage>
</organism>
<dbReference type="Proteomes" id="UP001055879">
    <property type="component" value="Linkage Group LG14"/>
</dbReference>
<sequence length="155" mass="17868">MCSSSRSYLHPAHLQGRLKEFVVSAKTVQELHTKAKEVTMISFMIDDVTTKFGLLHFDLRLCFQSAKLMKLRPPLRRLWPCLMTLAMFGQRMKLVNLSRPLPMSRRTTSNSSKAGKTHKSQKDKGKSMMFHERTLSNPLTYMNNKLKKSSSKYSL</sequence>
<reference evidence="2" key="1">
    <citation type="journal article" date="2022" name="Mol. Ecol. Resour.">
        <title>The genomes of chicory, endive, great burdock and yacon provide insights into Asteraceae palaeo-polyploidization history and plant inulin production.</title>
        <authorList>
            <person name="Fan W."/>
            <person name="Wang S."/>
            <person name="Wang H."/>
            <person name="Wang A."/>
            <person name="Jiang F."/>
            <person name="Liu H."/>
            <person name="Zhao H."/>
            <person name="Xu D."/>
            <person name="Zhang Y."/>
        </authorList>
    </citation>
    <scope>NUCLEOTIDE SEQUENCE [LARGE SCALE GENOMIC DNA]</scope>
    <source>
        <strain evidence="2">cv. Niubang</strain>
    </source>
</reference>
<reference evidence="1 2" key="2">
    <citation type="journal article" date="2022" name="Mol. Ecol. Resour.">
        <title>The genomes of chicory, endive, great burdock and yacon provide insights into Asteraceae paleo-polyploidization history and plant inulin production.</title>
        <authorList>
            <person name="Fan W."/>
            <person name="Wang S."/>
            <person name="Wang H."/>
            <person name="Wang A."/>
            <person name="Jiang F."/>
            <person name="Liu H."/>
            <person name="Zhao H."/>
            <person name="Xu D."/>
            <person name="Zhang Y."/>
        </authorList>
    </citation>
    <scope>NUCLEOTIDE SEQUENCE [LARGE SCALE GENOMIC DNA]</scope>
    <source>
        <strain evidence="2">cv. Niubang</strain>
    </source>
</reference>
<evidence type="ECO:0000313" key="2">
    <source>
        <dbReference type="Proteomes" id="UP001055879"/>
    </source>
</evidence>
<protein>
    <submittedName>
        <fullName evidence="1">Uncharacterized protein</fullName>
    </submittedName>
</protein>
<evidence type="ECO:0000313" key="1">
    <source>
        <dbReference type="EMBL" id="KAI3678134.1"/>
    </source>
</evidence>
<accession>A0ACB8Y726</accession>